<dbReference type="EMBL" id="CP073100">
    <property type="protein sequence ID" value="QUE53061.1"/>
    <property type="molecule type" value="Genomic_DNA"/>
</dbReference>
<dbReference type="KEGG" id="lamb:KBB96_09235"/>
<evidence type="ECO:0000313" key="1">
    <source>
        <dbReference type="EMBL" id="QUE53061.1"/>
    </source>
</evidence>
<gene>
    <name evidence="1" type="ORF">KBB96_09235</name>
</gene>
<dbReference type="PROSITE" id="PS51257">
    <property type="entry name" value="PROKAR_LIPOPROTEIN"/>
    <property type="match status" value="1"/>
</dbReference>
<dbReference type="RefSeq" id="WP_211634405.1">
    <property type="nucleotide sequence ID" value="NZ_CP073100.1"/>
</dbReference>
<reference evidence="1" key="1">
    <citation type="submission" date="2021-04" db="EMBL/GenBank/DDBJ databases">
        <title>Luteolibacter sp. 32A isolated from the skin of an Anderson's salamander (Ambystoma andersonii).</title>
        <authorList>
            <person name="Spergser J."/>
            <person name="Busse H.-J."/>
        </authorList>
    </citation>
    <scope>NUCLEOTIDE SEQUENCE</scope>
    <source>
        <strain evidence="1">32A</strain>
    </source>
</reference>
<sequence length="196" mass="22566">MKWLPALFACLGLLSSCDQEEVKPLHTKPRAERKMEAEQRVGEAGKVTPDNAYEGVKKAAAKDWLLSRYENHKMFMELHTLKEKIRMIQNPPDELKSGLNASENKLHKMIVNLQQGRQNLNDMAKIQGSSKDLETALRLDEELTEYEDNILILDEISDRLHEGTHTLVDVDRMEQVKKFIESHRTPVEVARYLATE</sequence>
<accession>A0A975J335</accession>
<organism evidence="1 2">
    <name type="scientific">Luteolibacter ambystomatis</name>
    <dbReference type="NCBI Taxonomy" id="2824561"/>
    <lineage>
        <taxon>Bacteria</taxon>
        <taxon>Pseudomonadati</taxon>
        <taxon>Verrucomicrobiota</taxon>
        <taxon>Verrucomicrobiia</taxon>
        <taxon>Verrucomicrobiales</taxon>
        <taxon>Verrucomicrobiaceae</taxon>
        <taxon>Luteolibacter</taxon>
    </lineage>
</organism>
<dbReference type="Proteomes" id="UP000676169">
    <property type="component" value="Chromosome"/>
</dbReference>
<name>A0A975J335_9BACT</name>
<keyword evidence="2" id="KW-1185">Reference proteome</keyword>
<protein>
    <submittedName>
        <fullName evidence="1">Uncharacterized protein</fullName>
    </submittedName>
</protein>
<proteinExistence type="predicted"/>
<evidence type="ECO:0000313" key="2">
    <source>
        <dbReference type="Proteomes" id="UP000676169"/>
    </source>
</evidence>
<dbReference type="AlphaFoldDB" id="A0A975J335"/>